<dbReference type="InterPro" id="IPR017208">
    <property type="entry name" value="UCP037442_abhydr"/>
</dbReference>
<dbReference type="Pfam" id="PF12146">
    <property type="entry name" value="Hydrolase_4"/>
    <property type="match status" value="1"/>
</dbReference>
<proteinExistence type="predicted"/>
<dbReference type="SUPFAM" id="SSF53474">
    <property type="entry name" value="alpha/beta-Hydrolases"/>
    <property type="match status" value="1"/>
</dbReference>
<dbReference type="PANTHER" id="PTHR11614">
    <property type="entry name" value="PHOSPHOLIPASE-RELATED"/>
    <property type="match status" value="1"/>
</dbReference>
<dbReference type="EMBL" id="AP018823">
    <property type="protein sequence ID" value="BBF87855.1"/>
    <property type="molecule type" value="Genomic_DNA"/>
</dbReference>
<reference evidence="4" key="1">
    <citation type="journal article" date="2017" name="Biotechnol. Biofuels">
        <title>Evaluation of environmental bacterial communities as a factor affecting the growth of duckweed Lemna minor.</title>
        <authorList>
            <person name="Ishizawa H."/>
            <person name="Kuroda M."/>
            <person name="Morikawa M."/>
            <person name="Ike M."/>
        </authorList>
    </citation>
    <scope>NUCLEOTIDE SEQUENCE [LARGE SCALE GENOMIC DNA]</scope>
    <source>
        <strain evidence="4">H3</strain>
    </source>
</reference>
<evidence type="ECO:0000259" key="2">
    <source>
        <dbReference type="Pfam" id="PF12146"/>
    </source>
</evidence>
<dbReference type="GO" id="GO:0047372">
    <property type="term" value="F:monoacylglycerol lipase activity"/>
    <property type="evidence" value="ECO:0007669"/>
    <property type="project" value="UniProtKB-EC"/>
</dbReference>
<keyword evidence="3" id="KW-0378">Hydrolase</keyword>
<sequence length="341" mass="37192">MPAPAQPDNDSCVPGLAGKRTTGNEENMEHFTLQVADGHRIHGCSWQPPAGVAVRAALLICHGMSEHAARYQPLAQQLAQHGIAVYAHDHRGHGPHAARHGWFSAEDGWNKVVADVECVREHVASQHPAVPLILLGHSMGSFIARHYFLQYGAKLDGLVLSATGYRQRPLAWLLRQLARLAGRLGGDDAPSGFMARLIFGSFNLGFFPARTKADWLSRDPAQVDAYLADPLCGFDPTPGLWADLFGGIIALERGEARAGDNLPRHCPVYLLAGSRDPVSLGRLALGQLEIRYREAGLLNVSSKVYPGGRHEMFNETNRDEVVTDLLQCLDAAIQAATRRRT</sequence>
<dbReference type="GO" id="GO:0004622">
    <property type="term" value="F:phosphatidylcholine lysophospholipase activity"/>
    <property type="evidence" value="ECO:0007669"/>
    <property type="project" value="UniProtKB-EC"/>
</dbReference>
<dbReference type="STRING" id="332411.VI06_08825"/>
<name>A0A3G9GK03_9NEIS</name>
<dbReference type="EC" id="3.1.1.5" evidence="3"/>
<gene>
    <name evidence="3" type="ORF">DLM_4283</name>
</gene>
<dbReference type="KEGG" id="amah:DLM_4283"/>
<reference evidence="4" key="3">
    <citation type="journal article" date="2017" name="Plant Physiol. Biochem.">
        <title>Differential oxidative and antioxidative response of duckweed Lemna minor toward plant growth promoting/inhibiting bacteria.</title>
        <authorList>
            <person name="Ishizawa H."/>
            <person name="Kuroda M."/>
            <person name="Morikawa M."/>
            <person name="Ike M."/>
        </authorList>
    </citation>
    <scope>NUCLEOTIDE SEQUENCE [LARGE SCALE GENOMIC DNA]</scope>
    <source>
        <strain evidence="4">H3</strain>
    </source>
</reference>
<dbReference type="EC" id="3.1.1.23" evidence="3"/>
<keyword evidence="4" id="KW-1185">Reference proteome</keyword>
<dbReference type="InterPro" id="IPR051044">
    <property type="entry name" value="MAG_DAG_Lipase"/>
</dbReference>
<accession>A0A3G9GK03</accession>
<evidence type="ECO:0000313" key="4">
    <source>
        <dbReference type="Proteomes" id="UP000198290"/>
    </source>
</evidence>
<feature type="region of interest" description="Disordered" evidence="1">
    <location>
        <begin position="1"/>
        <end position="26"/>
    </location>
</feature>
<organism evidence="3 4">
    <name type="scientific">Aquitalea magnusonii</name>
    <dbReference type="NCBI Taxonomy" id="332411"/>
    <lineage>
        <taxon>Bacteria</taxon>
        <taxon>Pseudomonadati</taxon>
        <taxon>Pseudomonadota</taxon>
        <taxon>Betaproteobacteria</taxon>
        <taxon>Neisseriales</taxon>
        <taxon>Chromobacteriaceae</taxon>
        <taxon>Aquitalea</taxon>
    </lineage>
</organism>
<dbReference type="Proteomes" id="UP000198290">
    <property type="component" value="Chromosome"/>
</dbReference>
<protein>
    <submittedName>
        <fullName evidence="3">Lysophospholipase</fullName>
        <ecNumber evidence="3">3.1.1.23</ecNumber>
        <ecNumber evidence="3">3.1.1.5</ecNumber>
    </submittedName>
</protein>
<reference evidence="3 4" key="2">
    <citation type="journal article" date="2017" name="Genome Announc.">
        <title>Draft genome sequence of Aquitalea magnusonii strain H3, a plant growth-promoting bacterium of duckweed Lemna minor.</title>
        <authorList>
            <person name="Ishizawa H."/>
            <person name="Kuroda M."/>
            <person name="Ike M."/>
        </authorList>
    </citation>
    <scope>NUCLEOTIDE SEQUENCE [LARGE SCALE GENOMIC DNA]</scope>
    <source>
        <strain evidence="3 4">H3</strain>
    </source>
</reference>
<evidence type="ECO:0000256" key="1">
    <source>
        <dbReference type="SAM" id="MobiDB-lite"/>
    </source>
</evidence>
<dbReference type="InterPro" id="IPR029058">
    <property type="entry name" value="AB_hydrolase_fold"/>
</dbReference>
<dbReference type="PIRSF" id="PIRSF037442">
    <property type="entry name" value="UCP037442_abhydr"/>
    <property type="match status" value="1"/>
</dbReference>
<dbReference type="Gene3D" id="3.40.50.1820">
    <property type="entry name" value="alpha/beta hydrolase"/>
    <property type="match status" value="1"/>
</dbReference>
<feature type="domain" description="Serine aminopeptidase S33" evidence="2">
    <location>
        <begin position="54"/>
        <end position="317"/>
    </location>
</feature>
<dbReference type="InterPro" id="IPR022742">
    <property type="entry name" value="Hydrolase_4"/>
</dbReference>
<dbReference type="AlphaFoldDB" id="A0A3G9GK03"/>
<evidence type="ECO:0000313" key="3">
    <source>
        <dbReference type="EMBL" id="BBF87855.1"/>
    </source>
</evidence>